<evidence type="ECO:0000313" key="2">
    <source>
        <dbReference type="EMBL" id="KAL3831600.1"/>
    </source>
</evidence>
<accession>A0ABD3T4F7</accession>
<feature type="signal peptide" evidence="1">
    <location>
        <begin position="1"/>
        <end position="15"/>
    </location>
</feature>
<comment type="caution">
    <text evidence="2">The sequence shown here is derived from an EMBL/GenBank/DDBJ whole genome shotgun (WGS) entry which is preliminary data.</text>
</comment>
<gene>
    <name evidence="2" type="ORF">ACJMK2_023337</name>
</gene>
<dbReference type="Proteomes" id="UP001634394">
    <property type="component" value="Unassembled WGS sequence"/>
</dbReference>
<evidence type="ECO:0000256" key="1">
    <source>
        <dbReference type="SAM" id="SignalP"/>
    </source>
</evidence>
<keyword evidence="3" id="KW-1185">Reference proteome</keyword>
<name>A0ABD3T4F7_SINWO</name>
<protein>
    <submittedName>
        <fullName evidence="2">Uncharacterized protein</fullName>
    </submittedName>
</protein>
<dbReference type="AlphaFoldDB" id="A0ABD3T4F7"/>
<proteinExistence type="predicted"/>
<dbReference type="EMBL" id="JBJQND010000019">
    <property type="protein sequence ID" value="KAL3831600.1"/>
    <property type="molecule type" value="Genomic_DNA"/>
</dbReference>
<keyword evidence="1" id="KW-0732">Signal</keyword>
<feature type="chain" id="PRO_5044769258" evidence="1">
    <location>
        <begin position="16"/>
        <end position="105"/>
    </location>
</feature>
<reference evidence="2 3" key="1">
    <citation type="submission" date="2024-11" db="EMBL/GenBank/DDBJ databases">
        <title>Chromosome-level genome assembly of the freshwater bivalve Anodonta woodiana.</title>
        <authorList>
            <person name="Chen X."/>
        </authorList>
    </citation>
    <scope>NUCLEOTIDE SEQUENCE [LARGE SCALE GENOMIC DNA]</scope>
    <source>
        <strain evidence="2">MN2024</strain>
        <tissue evidence="2">Gills</tissue>
    </source>
</reference>
<evidence type="ECO:0000313" key="3">
    <source>
        <dbReference type="Proteomes" id="UP001634394"/>
    </source>
</evidence>
<organism evidence="2 3">
    <name type="scientific">Sinanodonta woodiana</name>
    <name type="common">Chinese pond mussel</name>
    <name type="synonym">Anodonta woodiana</name>
    <dbReference type="NCBI Taxonomy" id="1069815"/>
    <lineage>
        <taxon>Eukaryota</taxon>
        <taxon>Metazoa</taxon>
        <taxon>Spiralia</taxon>
        <taxon>Lophotrochozoa</taxon>
        <taxon>Mollusca</taxon>
        <taxon>Bivalvia</taxon>
        <taxon>Autobranchia</taxon>
        <taxon>Heteroconchia</taxon>
        <taxon>Palaeoheterodonta</taxon>
        <taxon>Unionida</taxon>
        <taxon>Unionoidea</taxon>
        <taxon>Unionidae</taxon>
        <taxon>Unioninae</taxon>
        <taxon>Sinanodonta</taxon>
    </lineage>
</organism>
<sequence length="105" mass="11422">MKLAVILACITAVFCAPEKRFLFGTLRGTFDTSHLKQTAQTLLDVVGSDGTEAMCENECHTLLTDPTHFLHYSCPLLCHGLQSLTHVFHLVPATHTATTPSPGEN</sequence>